<dbReference type="PROSITE" id="PS00455">
    <property type="entry name" value="AMP_BINDING"/>
    <property type="match status" value="1"/>
</dbReference>
<dbReference type="SUPFAM" id="SSF56801">
    <property type="entry name" value="Acetyl-CoA synthetase-like"/>
    <property type="match status" value="1"/>
</dbReference>
<dbReference type="Pfam" id="PF00501">
    <property type="entry name" value="AMP-binding"/>
    <property type="match status" value="1"/>
</dbReference>
<dbReference type="InterPro" id="IPR045851">
    <property type="entry name" value="AMP-bd_C_sf"/>
</dbReference>
<keyword evidence="3" id="KW-0436">Ligase</keyword>
<dbReference type="GO" id="GO:0004467">
    <property type="term" value="F:long-chain fatty acid-CoA ligase activity"/>
    <property type="evidence" value="ECO:0007669"/>
    <property type="project" value="UniProtKB-EC"/>
</dbReference>
<dbReference type="EC" id="6.2.1.3" evidence="3"/>
<evidence type="ECO:0000313" key="3">
    <source>
        <dbReference type="EMBL" id="SLN71861.1"/>
    </source>
</evidence>
<feature type="domain" description="AMP-dependent synthetase/ligase" evidence="1">
    <location>
        <begin position="35"/>
        <end position="387"/>
    </location>
</feature>
<dbReference type="InterPro" id="IPR050237">
    <property type="entry name" value="ATP-dep_AMP-bd_enzyme"/>
</dbReference>
<dbReference type="InterPro" id="IPR025110">
    <property type="entry name" value="AMP-bd_C"/>
</dbReference>
<dbReference type="EMBL" id="FWFR01000003">
    <property type="protein sequence ID" value="SLN71861.1"/>
    <property type="molecule type" value="Genomic_DNA"/>
</dbReference>
<name>A0A1Y5TT30_9PROT</name>
<dbReference type="PANTHER" id="PTHR43767">
    <property type="entry name" value="LONG-CHAIN-FATTY-ACID--COA LIGASE"/>
    <property type="match status" value="1"/>
</dbReference>
<feature type="domain" description="AMP-binding enzyme C-terminal" evidence="2">
    <location>
        <begin position="438"/>
        <end position="513"/>
    </location>
</feature>
<accession>A0A1Y5TT30</accession>
<dbReference type="PANTHER" id="PTHR43767:SF1">
    <property type="entry name" value="NONRIBOSOMAL PEPTIDE SYNTHASE PES1 (EUROFUNG)-RELATED"/>
    <property type="match status" value="1"/>
</dbReference>
<dbReference type="RefSeq" id="WP_176245127.1">
    <property type="nucleotide sequence ID" value="NZ_FWFR01000003.1"/>
</dbReference>
<dbReference type="InterPro" id="IPR042099">
    <property type="entry name" value="ANL_N_sf"/>
</dbReference>
<dbReference type="Gene3D" id="3.40.50.12780">
    <property type="entry name" value="N-terminal domain of ligase-like"/>
    <property type="match status" value="1"/>
</dbReference>
<sequence>MNAGEDVSRYETERLMRGIEKAALPRNLDALLRGAAGRHGSREVAVFFDDDISLTYRALADDVSRMADALQQLGLRFGGHVGIMLETNAFYPVAWLAVTKLGAVAVPINPNYTAREVAFVVADGDVELIIVDAEYLPVIEEAELPHHFDDGVVVAGGAAGRYRAWADLIALGSHDFEPVRSPSLDDPANIQYTSGTTGLPKGAIIPHGFWVLRGLVWCTQIHYPVTRNLISQPLHYIDGQAQFLLALSGGGTAYIAARQSASRFLDWLESYAIEFCSLPEVVTFQLDEGRKPELSLKVAYAYSHRRERYRLNEKRFGCVLRQGYGMTELGSALYVPVEADHMTGTGTVGIPTACREVIIADPEGREQPPDVVGEILVRGRHMFLGYHNRPDAMAASFTPDGWFRTGDIGRRDRDGWFYFLGRRKDMVRRSSENISALEVEEVLRGVTGVVEAAVLPVPDELRGEEVKAYLRLREKLSVNDVPPQLVLDHCVRNLARFKVPRYLEYISEFPRTPGYKIKKSDLIAAKEDLRIGSFDAVEGRWR</sequence>
<keyword evidence="4" id="KW-1185">Reference proteome</keyword>
<dbReference type="InParanoid" id="A0A1Y5TT30"/>
<proteinExistence type="predicted"/>
<reference evidence="3 4" key="1">
    <citation type="submission" date="2017-03" db="EMBL/GenBank/DDBJ databases">
        <authorList>
            <person name="Afonso C.L."/>
            <person name="Miller P.J."/>
            <person name="Scott M.A."/>
            <person name="Spackman E."/>
            <person name="Goraichik I."/>
            <person name="Dimitrov K.M."/>
            <person name="Suarez D.L."/>
            <person name="Swayne D.E."/>
        </authorList>
    </citation>
    <scope>NUCLEOTIDE SEQUENCE [LARGE SCALE GENOMIC DNA]</scope>
    <source>
        <strain evidence="3 4">CECT 7691</strain>
    </source>
</reference>
<evidence type="ECO:0000259" key="1">
    <source>
        <dbReference type="Pfam" id="PF00501"/>
    </source>
</evidence>
<dbReference type="InterPro" id="IPR000873">
    <property type="entry name" value="AMP-dep_synth/lig_dom"/>
</dbReference>
<dbReference type="Pfam" id="PF13193">
    <property type="entry name" value="AMP-binding_C"/>
    <property type="match status" value="1"/>
</dbReference>
<gene>
    <name evidence="3" type="primary">lcfB_12</name>
    <name evidence="3" type="ORF">OCH7691_03407</name>
</gene>
<evidence type="ECO:0000259" key="2">
    <source>
        <dbReference type="Pfam" id="PF13193"/>
    </source>
</evidence>
<dbReference type="Proteomes" id="UP000193200">
    <property type="component" value="Unassembled WGS sequence"/>
</dbReference>
<evidence type="ECO:0000313" key="4">
    <source>
        <dbReference type="Proteomes" id="UP000193200"/>
    </source>
</evidence>
<dbReference type="Gene3D" id="3.30.300.30">
    <property type="match status" value="1"/>
</dbReference>
<dbReference type="AlphaFoldDB" id="A0A1Y5TT30"/>
<organism evidence="3 4">
    <name type="scientific">Oceanibacterium hippocampi</name>
    <dbReference type="NCBI Taxonomy" id="745714"/>
    <lineage>
        <taxon>Bacteria</taxon>
        <taxon>Pseudomonadati</taxon>
        <taxon>Pseudomonadota</taxon>
        <taxon>Alphaproteobacteria</taxon>
        <taxon>Sneathiellales</taxon>
        <taxon>Sneathiellaceae</taxon>
        <taxon>Oceanibacterium</taxon>
    </lineage>
</organism>
<protein>
    <submittedName>
        <fullName evidence="3">Long-chain-fatty-acid--CoA ligase</fullName>
        <ecNumber evidence="3">6.2.1.3</ecNumber>
    </submittedName>
</protein>
<dbReference type="InterPro" id="IPR020845">
    <property type="entry name" value="AMP-binding_CS"/>
</dbReference>